<gene>
    <name evidence="1" type="ORF">V9T40_010600</name>
</gene>
<sequence length="87" mass="9660">MGHGAANYASIVRAKAGKARRGRHLQNRLARSPVFVEFGEPNLRQFGDLCMLDLCHRHGCPTFEIVFGGVCSLPRVRCFGFLCIPKT</sequence>
<name>A0AAN9T587_9HEMI</name>
<dbReference type="AlphaFoldDB" id="A0AAN9T587"/>
<evidence type="ECO:0000313" key="2">
    <source>
        <dbReference type="Proteomes" id="UP001367676"/>
    </source>
</evidence>
<dbReference type="EMBL" id="JBBCAQ010000037">
    <property type="protein sequence ID" value="KAK7573409.1"/>
    <property type="molecule type" value="Genomic_DNA"/>
</dbReference>
<dbReference type="Proteomes" id="UP001367676">
    <property type="component" value="Unassembled WGS sequence"/>
</dbReference>
<proteinExistence type="predicted"/>
<comment type="caution">
    <text evidence="1">The sequence shown here is derived from an EMBL/GenBank/DDBJ whole genome shotgun (WGS) entry which is preliminary data.</text>
</comment>
<evidence type="ECO:0000313" key="1">
    <source>
        <dbReference type="EMBL" id="KAK7573409.1"/>
    </source>
</evidence>
<keyword evidence="2" id="KW-1185">Reference proteome</keyword>
<organism evidence="1 2">
    <name type="scientific">Parthenolecanium corni</name>
    <dbReference type="NCBI Taxonomy" id="536013"/>
    <lineage>
        <taxon>Eukaryota</taxon>
        <taxon>Metazoa</taxon>
        <taxon>Ecdysozoa</taxon>
        <taxon>Arthropoda</taxon>
        <taxon>Hexapoda</taxon>
        <taxon>Insecta</taxon>
        <taxon>Pterygota</taxon>
        <taxon>Neoptera</taxon>
        <taxon>Paraneoptera</taxon>
        <taxon>Hemiptera</taxon>
        <taxon>Sternorrhyncha</taxon>
        <taxon>Coccoidea</taxon>
        <taxon>Coccidae</taxon>
        <taxon>Parthenolecanium</taxon>
    </lineage>
</organism>
<accession>A0AAN9T587</accession>
<reference evidence="1 2" key="1">
    <citation type="submission" date="2024-03" db="EMBL/GenBank/DDBJ databases">
        <title>Adaptation during the transition from Ophiocordyceps entomopathogen to insect associate is accompanied by gene loss and intensified selection.</title>
        <authorList>
            <person name="Ward C.M."/>
            <person name="Onetto C.A."/>
            <person name="Borneman A.R."/>
        </authorList>
    </citation>
    <scope>NUCLEOTIDE SEQUENCE [LARGE SCALE GENOMIC DNA]</scope>
    <source>
        <strain evidence="1">AWRI1</strain>
        <tissue evidence="1">Single Adult Female</tissue>
    </source>
</reference>
<protein>
    <submittedName>
        <fullName evidence="1">Uncharacterized protein</fullName>
    </submittedName>
</protein>